<proteinExistence type="predicted"/>
<keyword evidence="2" id="KW-0645">Protease</keyword>
<comment type="caution">
    <text evidence="2">The sequence shown here is derived from an EMBL/GenBank/DDBJ whole genome shotgun (WGS) entry which is preliminary data.</text>
</comment>
<dbReference type="InterPro" id="IPR029045">
    <property type="entry name" value="ClpP/crotonase-like_dom_sf"/>
</dbReference>
<dbReference type="AlphaFoldDB" id="A0A2T5TX53"/>
<keyword evidence="1" id="KW-0732">Signal</keyword>
<dbReference type="EMBL" id="QAYE01000014">
    <property type="protein sequence ID" value="PTW43838.1"/>
    <property type="molecule type" value="Genomic_DNA"/>
</dbReference>
<dbReference type="GO" id="GO:0008233">
    <property type="term" value="F:peptidase activity"/>
    <property type="evidence" value="ECO:0007669"/>
    <property type="project" value="UniProtKB-KW"/>
</dbReference>
<feature type="chain" id="PRO_5015394973" evidence="1">
    <location>
        <begin position="30"/>
        <end position="419"/>
    </location>
</feature>
<dbReference type="Proteomes" id="UP000244013">
    <property type="component" value="Unassembled WGS sequence"/>
</dbReference>
<dbReference type="RefSeq" id="WP_107955877.1">
    <property type="nucleotide sequence ID" value="NZ_QAYE01000014.1"/>
</dbReference>
<reference evidence="2 3" key="1">
    <citation type="submission" date="2018-04" db="EMBL/GenBank/DDBJ databases">
        <title>Genomic Encyclopedia of Type Strains, Phase III (KMG-III): the genomes of soil and plant-associated and newly described type strains.</title>
        <authorList>
            <person name="Whitman W."/>
        </authorList>
    </citation>
    <scope>NUCLEOTIDE SEQUENCE [LARGE SCALE GENOMIC DNA]</scope>
    <source>
        <strain evidence="2 3">MA-olki</strain>
    </source>
</reference>
<dbReference type="SUPFAM" id="SSF52096">
    <property type="entry name" value="ClpP/crotonase"/>
    <property type="match status" value="1"/>
</dbReference>
<protein>
    <submittedName>
        <fullName evidence="2">Carboxyl-terminal processing protease</fullName>
    </submittedName>
</protein>
<evidence type="ECO:0000313" key="2">
    <source>
        <dbReference type="EMBL" id="PTW43838.1"/>
    </source>
</evidence>
<sequence length="419" mass="45126">MKTVRPFRSRARVIALSLLLGLFAGPVRADDAQSPPFDATAAWASFEKLLHEQYGYFDRAGIDGDAILSAFAARAKAARSDKEFVDTLQLVSYNFADPHFVVGPFDAEDWTTIPTSSDLFGTYDGRTFRIGETRFGGDALVKGIRPGMTVLKIDGKAPRAAVEGVTGRPFATLSPEQIGFALNVALAGRHRHPRKLELATGRQRLAVELAASSEQSKRIQAGPLVSVERQGTLGIIRINNSLGNQETIGQFAQAVAKLADTTTLLIDLRDTPSGGNTSVARGIMGHFVDHDRPYQMHVIQYESRVLGPTRKFVEYVAPYGARYAGKVYVAGGRWTGSMGEGLMIGFDAIGATTVGSELAHLLGGLSNETIDGSAARIDIGTEELFTVTGLPRADYRPNIYVASAERNAKIDPVLTAIGR</sequence>
<name>A0A2T5TX53_9SPHN</name>
<dbReference type="GeneID" id="91007723"/>
<feature type="signal peptide" evidence="1">
    <location>
        <begin position="1"/>
        <end position="29"/>
    </location>
</feature>
<organism evidence="2 3">
    <name type="scientific">Sphingomonas faeni</name>
    <dbReference type="NCBI Taxonomy" id="185950"/>
    <lineage>
        <taxon>Bacteria</taxon>
        <taxon>Pseudomonadati</taxon>
        <taxon>Pseudomonadota</taxon>
        <taxon>Alphaproteobacteria</taxon>
        <taxon>Sphingomonadales</taxon>
        <taxon>Sphingomonadaceae</taxon>
        <taxon>Sphingomonas</taxon>
    </lineage>
</organism>
<accession>A0A2T5TX53</accession>
<dbReference type="OrthoDB" id="9812068at2"/>
<dbReference type="Gene3D" id="3.30.750.44">
    <property type="match status" value="1"/>
</dbReference>
<gene>
    <name evidence="2" type="ORF">C8J25_11434</name>
</gene>
<dbReference type="GO" id="GO:0006508">
    <property type="term" value="P:proteolysis"/>
    <property type="evidence" value="ECO:0007669"/>
    <property type="project" value="UniProtKB-KW"/>
</dbReference>
<dbReference type="Gene3D" id="3.90.226.10">
    <property type="entry name" value="2-enoyl-CoA Hydratase, Chain A, domain 1"/>
    <property type="match status" value="1"/>
</dbReference>
<keyword evidence="2" id="KW-0378">Hydrolase</keyword>
<evidence type="ECO:0000256" key="1">
    <source>
        <dbReference type="SAM" id="SignalP"/>
    </source>
</evidence>
<evidence type="ECO:0000313" key="3">
    <source>
        <dbReference type="Proteomes" id="UP000244013"/>
    </source>
</evidence>